<evidence type="ECO:0000256" key="1">
    <source>
        <dbReference type="SAM" id="Phobius"/>
    </source>
</evidence>
<feature type="transmembrane region" description="Helical" evidence="1">
    <location>
        <begin position="55"/>
        <end position="72"/>
    </location>
</feature>
<dbReference type="STRING" id="929556.Solca_2870"/>
<dbReference type="HOGENOM" id="CLU_2318599_0_0_10"/>
<reference evidence="2" key="1">
    <citation type="submission" date="2012-02" db="EMBL/GenBank/DDBJ databases">
        <title>The complete genome of Solitalea canadensis DSM 3403.</title>
        <authorList>
            <consortium name="US DOE Joint Genome Institute (JGI-PGF)"/>
            <person name="Lucas S."/>
            <person name="Copeland A."/>
            <person name="Lapidus A."/>
            <person name="Glavina del Rio T."/>
            <person name="Dalin E."/>
            <person name="Tice H."/>
            <person name="Bruce D."/>
            <person name="Goodwin L."/>
            <person name="Pitluck S."/>
            <person name="Peters L."/>
            <person name="Ovchinnikova G."/>
            <person name="Lu M."/>
            <person name="Kyrpides N."/>
            <person name="Mavromatis K."/>
            <person name="Ivanova N."/>
            <person name="Brettin T."/>
            <person name="Detter J.C."/>
            <person name="Han C."/>
            <person name="Larimer F."/>
            <person name="Land M."/>
            <person name="Hauser L."/>
            <person name="Markowitz V."/>
            <person name="Cheng J.-F."/>
            <person name="Hugenholtz P."/>
            <person name="Woyke T."/>
            <person name="Wu D."/>
            <person name="Spring S."/>
            <person name="Schroeder M."/>
            <person name="Kopitz M."/>
            <person name="Brambilla E."/>
            <person name="Klenk H.-P."/>
            <person name="Eisen J.A."/>
        </authorList>
    </citation>
    <scope>NUCLEOTIDE SEQUENCE</scope>
    <source>
        <strain evidence="2">DSM 3403</strain>
    </source>
</reference>
<feature type="transmembrane region" description="Helical" evidence="1">
    <location>
        <begin position="22"/>
        <end position="43"/>
    </location>
</feature>
<dbReference type="KEGG" id="scn:Solca_2870"/>
<evidence type="ECO:0008006" key="4">
    <source>
        <dbReference type="Google" id="ProtNLM"/>
    </source>
</evidence>
<protein>
    <recommendedName>
        <fullName evidence="4">Stationary phase survival protein SurE</fullName>
    </recommendedName>
</protein>
<dbReference type="RefSeq" id="WP_014681120.1">
    <property type="nucleotide sequence ID" value="NC_017770.1"/>
</dbReference>
<evidence type="ECO:0000313" key="3">
    <source>
        <dbReference type="Proteomes" id="UP000007590"/>
    </source>
</evidence>
<dbReference type="EMBL" id="CP003349">
    <property type="protein sequence ID" value="AFD07893.1"/>
    <property type="molecule type" value="Genomic_DNA"/>
</dbReference>
<sequence>MSENIQLPSDHKPSGIFKKDSFLLGVFLGIISPAITCVLVESFRLGDKMGLSDSKVYLLGLIVNLFLVRYYFKKEINNTGKGVFLVSFIVVLAVFFIKK</sequence>
<keyword evidence="3" id="KW-1185">Reference proteome</keyword>
<keyword evidence="1" id="KW-1133">Transmembrane helix</keyword>
<feature type="transmembrane region" description="Helical" evidence="1">
    <location>
        <begin position="78"/>
        <end position="97"/>
    </location>
</feature>
<dbReference type="AlphaFoldDB" id="H8KWA1"/>
<keyword evidence="1" id="KW-0472">Membrane</keyword>
<evidence type="ECO:0000313" key="2">
    <source>
        <dbReference type="EMBL" id="AFD07893.1"/>
    </source>
</evidence>
<gene>
    <name evidence="2" type="ordered locus">Solca_2870</name>
</gene>
<dbReference type="OrthoDB" id="797879at2"/>
<dbReference type="Proteomes" id="UP000007590">
    <property type="component" value="Chromosome"/>
</dbReference>
<name>H8KWA1_SOLCM</name>
<organism evidence="2 3">
    <name type="scientific">Solitalea canadensis (strain ATCC 29591 / DSM 3403 / JCM 21819 / LMG 8368 / NBRC 15130 / NCIMB 12057 / USAM 9D)</name>
    <name type="common">Flexibacter canadensis</name>
    <dbReference type="NCBI Taxonomy" id="929556"/>
    <lineage>
        <taxon>Bacteria</taxon>
        <taxon>Pseudomonadati</taxon>
        <taxon>Bacteroidota</taxon>
        <taxon>Sphingobacteriia</taxon>
        <taxon>Sphingobacteriales</taxon>
        <taxon>Sphingobacteriaceae</taxon>
        <taxon>Solitalea</taxon>
    </lineage>
</organism>
<accession>H8KWA1</accession>
<proteinExistence type="predicted"/>
<keyword evidence="1" id="KW-0812">Transmembrane</keyword>